<gene>
    <name evidence="11" type="ORF">QR98_0010510</name>
</gene>
<dbReference type="SUPFAM" id="SSF50978">
    <property type="entry name" value="WD40 repeat-like"/>
    <property type="match status" value="1"/>
</dbReference>
<dbReference type="Gene3D" id="2.130.10.10">
    <property type="entry name" value="YVTN repeat-like/Quinoprotein amine dehydrogenase"/>
    <property type="match status" value="2"/>
</dbReference>
<dbReference type="VEuPathDB" id="VectorBase:SSCA007046"/>
<dbReference type="GO" id="GO:0071561">
    <property type="term" value="C:nucleus-vacuole junction"/>
    <property type="evidence" value="ECO:0007669"/>
    <property type="project" value="TreeGrafter"/>
</dbReference>
<dbReference type="Pfam" id="PF00069">
    <property type="entry name" value="Pkinase"/>
    <property type="match status" value="1"/>
</dbReference>
<comment type="subcellular location">
    <subcellularLocation>
        <location evidence="1">Cytoplasmic vesicle</location>
        <location evidence="1">Autophagosome</location>
    </subcellularLocation>
</comment>
<dbReference type="Pfam" id="PF22956">
    <property type="entry name" value="VPS15-like_hel"/>
    <property type="match status" value="1"/>
</dbReference>
<dbReference type="PANTHER" id="PTHR17583">
    <property type="entry name" value="PHOSPHOINOSITIDE 3-KINASE REGULATORY SUBUNIT 4"/>
    <property type="match status" value="1"/>
</dbReference>
<dbReference type="InterPro" id="IPR021133">
    <property type="entry name" value="HEAT_type_2"/>
</dbReference>
<comment type="caution">
    <text evidence="11">The sequence shown here is derived from an EMBL/GenBank/DDBJ whole genome shotgun (WGS) entry which is preliminary data.</text>
</comment>
<keyword evidence="5" id="KW-0808">Transferase</keyword>
<dbReference type="GO" id="GO:0016236">
    <property type="term" value="P:macroautophagy"/>
    <property type="evidence" value="ECO:0007669"/>
    <property type="project" value="InterPro"/>
</dbReference>
<evidence type="ECO:0000256" key="4">
    <source>
        <dbReference type="ARBA" id="ARBA00022574"/>
    </source>
</evidence>
<dbReference type="InterPro" id="IPR001680">
    <property type="entry name" value="WD40_rpt"/>
</dbReference>
<dbReference type="Proteomes" id="UP000616769">
    <property type="component" value="Unassembled WGS sequence"/>
</dbReference>
<dbReference type="EC" id="2.7.11.1" evidence="2"/>
<keyword evidence="4" id="KW-0853">WD repeat</keyword>
<keyword evidence="6" id="KW-0677">Repeat</keyword>
<keyword evidence="3" id="KW-0723">Serine/threonine-protein kinase</keyword>
<dbReference type="InterPro" id="IPR008271">
    <property type="entry name" value="Ser/Thr_kinase_AS"/>
</dbReference>
<dbReference type="InterPro" id="IPR016024">
    <property type="entry name" value="ARM-type_fold"/>
</dbReference>
<dbReference type="SMART" id="SM00220">
    <property type="entry name" value="S_TKc"/>
    <property type="match status" value="1"/>
</dbReference>
<evidence type="ECO:0000256" key="6">
    <source>
        <dbReference type="ARBA" id="ARBA00022737"/>
    </source>
</evidence>
<dbReference type="PROSITE" id="PS50011">
    <property type="entry name" value="PROTEIN_KINASE_DOM"/>
    <property type="match status" value="1"/>
</dbReference>
<dbReference type="GO" id="GO:0034271">
    <property type="term" value="C:phosphatidylinositol 3-kinase complex, class III, type I"/>
    <property type="evidence" value="ECO:0007669"/>
    <property type="project" value="TreeGrafter"/>
</dbReference>
<dbReference type="OrthoDB" id="242910at2759"/>
<evidence type="ECO:0000256" key="1">
    <source>
        <dbReference type="ARBA" id="ARBA00004419"/>
    </source>
</evidence>
<accession>A0A131ZWH3</accession>
<evidence type="ECO:0000313" key="11">
    <source>
        <dbReference type="EMBL" id="KPM02635.1"/>
    </source>
</evidence>
<dbReference type="GO" id="GO:0005776">
    <property type="term" value="C:autophagosome"/>
    <property type="evidence" value="ECO:0007669"/>
    <property type="project" value="UniProtKB-SubCell"/>
</dbReference>
<dbReference type="GO" id="GO:0006623">
    <property type="term" value="P:protein targeting to vacuole"/>
    <property type="evidence" value="ECO:0007669"/>
    <property type="project" value="TreeGrafter"/>
</dbReference>
<dbReference type="Pfam" id="PF00400">
    <property type="entry name" value="WD40"/>
    <property type="match status" value="2"/>
</dbReference>
<keyword evidence="9" id="KW-0067">ATP-binding</keyword>
<evidence type="ECO:0000256" key="2">
    <source>
        <dbReference type="ARBA" id="ARBA00012513"/>
    </source>
</evidence>
<dbReference type="PANTHER" id="PTHR17583:SF0">
    <property type="entry name" value="PHOSPHOINOSITIDE 3-KINASE REGULATORY SUBUNIT 4"/>
    <property type="match status" value="1"/>
</dbReference>
<proteinExistence type="predicted"/>
<sequence length="1400" mass="161712">MGNQLVSSIKTVIRPIEYYLNELPEYKLKYSLGQTQFLKVALCSHIEGDVVVKVLSHEDPSLLLDQYRNELAYLSNLTRENVSLATFRVFEIRPNFAYIVRQYFRYSLYDRLSTRPFLTNIEKTWIIYQIFKCMKWCHQNQICHGDLKLENILVTSNLWVIISDFANFKPVYLPDDNPSFFNYFFDTSRRRCCNIAPERFISREMNNHRLVQSVEKETTVNDADPTFFNMFLPEGTLNQKMDMFSLGCILAEIYSDNFLFDLSELLNYKEKNSTTTAESIQKIQNCHIQAIVKNLLSIDPNDRLDCASVLQNLKGTFFPVYFDELYLLMNNLIRLPPDARIQLLSEDIDYYLSIIIKENPKGILLLLITITSSMRSLKHIHCKLEAQRLVCKMTASSIYLEPYIIDRLIPYMVDFLNDSDHRVRGQAIHSIIQLLEQVHRISSSDNNLFTDYLLEKLQKCITEEKSAYVRMCMATIIGRLSDKAISFLDQYQDHNYDEELNLLHKYFQNLVSTLITDPVNCVRRFLLSTPKNCAKLCAFFGRQKTNEMILSHIITFLNDKNDFKLRLSFFDNIVVIASYLGIQCSSILHPLLQQGLCDPEEIVIAKSIEAIASLTEQDLLAKPAIYDLLKEMMPLIYLPNVWIKNSISHFLSIINSRISLVDLNIKVLPMMEPYFKMDYDYFSEEISQKCLTTKPISRAIFEIVLSAKEQEILNEFFEKLALKLKQSEYDRSSLNKNPIYKRLMIETMTEDIEEKILTLYPIIIKIFRNRKTLTSMQSNEKFDYQIVVNKNCYYERFREINLIESTPMNSHEMISSGANQEWLHMFGPNDQESSMDKLKQRQNRTAMTYEHHINDFDVMFLECPPFLRDLRLLNHYRQSSSAQINLSMEYYQSRVGFLSGHLVAYCCEHQSTINRMTKIMDSNLFVTASDDGTIKLWDMCDDSSDYIFARSRCQYNFKLPNDSPNNLIDIISCSNYLITCTDDCFLHVLELENSSLKLLCSFKVSLDQSEIQPLITSICSLNEKLFAVSLTDSSINVYDVRYLHSNIFNVPVMKFYVPSNQRLITCIDGNDFVLFASTASGHIAGFDLRFKLRISDYVHKDSEIIHISRIKYSPSGLFSSVYGTDEITLWDYRIGQKSKILSPSSVPSSSLFDQQTNIAAVNAMLPVELDSSTSRAIMTAGSDMRIRCWNLDFPEESFIINDPLFRSCDFCQSDKMIITQKEDNQDQDDSGLEDSAISNSFNGSINSVSSHNISKASSNLNLYPKKNKFLTKSLSSSAYSSIASSALSSSSSSFTTKSSTFRNSKSESSYNSSQYNESNEGRQRKTNTSYEFQQIYQEDGIIRIQEKGIWPNYNQYLSLHQCSLDQYPGLSVHQDSIIDLITCNNYLVSCGRSGTIKVWR</sequence>
<evidence type="ECO:0000256" key="10">
    <source>
        <dbReference type="SAM" id="MobiDB-lite"/>
    </source>
</evidence>
<dbReference type="PROSITE" id="PS00108">
    <property type="entry name" value="PROTEIN_KINASE_ST"/>
    <property type="match status" value="1"/>
</dbReference>
<keyword evidence="7" id="KW-0547">Nucleotide-binding</keyword>
<evidence type="ECO:0000256" key="5">
    <source>
        <dbReference type="ARBA" id="ARBA00022679"/>
    </source>
</evidence>
<dbReference type="GO" id="GO:0034272">
    <property type="term" value="C:phosphatidylinositol 3-kinase complex, class III, type II"/>
    <property type="evidence" value="ECO:0007669"/>
    <property type="project" value="TreeGrafter"/>
</dbReference>
<dbReference type="Gene3D" id="1.10.510.10">
    <property type="entry name" value="Transferase(Phosphotransferase) domain 1"/>
    <property type="match status" value="1"/>
</dbReference>
<evidence type="ECO:0000256" key="8">
    <source>
        <dbReference type="ARBA" id="ARBA00022777"/>
    </source>
</evidence>
<organism evidence="11 12">
    <name type="scientific">Sarcoptes scabiei</name>
    <name type="common">Itch mite</name>
    <name type="synonym">Acarus scabiei</name>
    <dbReference type="NCBI Taxonomy" id="52283"/>
    <lineage>
        <taxon>Eukaryota</taxon>
        <taxon>Metazoa</taxon>
        <taxon>Ecdysozoa</taxon>
        <taxon>Arthropoda</taxon>
        <taxon>Chelicerata</taxon>
        <taxon>Arachnida</taxon>
        <taxon>Acari</taxon>
        <taxon>Acariformes</taxon>
        <taxon>Sarcoptiformes</taxon>
        <taxon>Astigmata</taxon>
        <taxon>Psoroptidia</taxon>
        <taxon>Sarcoptoidea</taxon>
        <taxon>Sarcoptidae</taxon>
        <taxon>Sarcoptinae</taxon>
        <taxon>Sarcoptes</taxon>
    </lineage>
</organism>
<feature type="compositionally biased region" description="Low complexity" evidence="10">
    <location>
        <begin position="1289"/>
        <end position="1318"/>
    </location>
</feature>
<dbReference type="Gene3D" id="1.25.10.10">
    <property type="entry name" value="Leucine-rich Repeat Variant"/>
    <property type="match status" value="1"/>
</dbReference>
<evidence type="ECO:0000313" key="12">
    <source>
        <dbReference type="Proteomes" id="UP000616769"/>
    </source>
</evidence>
<evidence type="ECO:0000256" key="9">
    <source>
        <dbReference type="ARBA" id="ARBA00022840"/>
    </source>
</evidence>
<dbReference type="EMBL" id="JXLN01002433">
    <property type="protein sequence ID" value="KPM02635.1"/>
    <property type="molecule type" value="Genomic_DNA"/>
</dbReference>
<dbReference type="InterPro" id="IPR036322">
    <property type="entry name" value="WD40_repeat_dom_sf"/>
</dbReference>
<dbReference type="SMART" id="SM00320">
    <property type="entry name" value="WD40"/>
    <property type="match status" value="6"/>
</dbReference>
<evidence type="ECO:0000256" key="3">
    <source>
        <dbReference type="ARBA" id="ARBA00022527"/>
    </source>
</evidence>
<dbReference type="SUPFAM" id="SSF48371">
    <property type="entry name" value="ARM repeat"/>
    <property type="match status" value="1"/>
</dbReference>
<dbReference type="InterPro" id="IPR055231">
    <property type="entry name" value="2AA_helical"/>
</dbReference>
<name>A0A131ZWH3_SARSC</name>
<dbReference type="PROSITE" id="PS50077">
    <property type="entry name" value="HEAT_REPEAT"/>
    <property type="match status" value="1"/>
</dbReference>
<dbReference type="InterPro" id="IPR011009">
    <property type="entry name" value="Kinase-like_dom_sf"/>
</dbReference>
<dbReference type="GO" id="GO:0045324">
    <property type="term" value="P:late endosome to vacuole transport"/>
    <property type="evidence" value="ECO:0007669"/>
    <property type="project" value="InterPro"/>
</dbReference>
<dbReference type="PROSITE" id="PS50082">
    <property type="entry name" value="WD_REPEATS_2"/>
    <property type="match status" value="2"/>
</dbReference>
<dbReference type="GO" id="GO:0005770">
    <property type="term" value="C:late endosome"/>
    <property type="evidence" value="ECO:0007669"/>
    <property type="project" value="TreeGrafter"/>
</dbReference>
<dbReference type="InterPro" id="IPR000719">
    <property type="entry name" value="Prot_kinase_dom"/>
</dbReference>
<dbReference type="InterPro" id="IPR011989">
    <property type="entry name" value="ARM-like"/>
</dbReference>
<reference evidence="11 12" key="1">
    <citation type="journal article" date="2015" name="Parasit. Vectors">
        <title>Draft genome of the scabies mite.</title>
        <authorList>
            <person name="Rider S.D.Jr."/>
            <person name="Morgan M.S."/>
            <person name="Arlian L.G."/>
        </authorList>
    </citation>
    <scope>NUCLEOTIDE SEQUENCE [LARGE SCALE GENOMIC DNA]</scope>
    <source>
        <strain evidence="11">Arlian Lab</strain>
    </source>
</reference>
<feature type="region of interest" description="Disordered" evidence="10">
    <location>
        <begin position="1289"/>
        <end position="1327"/>
    </location>
</feature>
<dbReference type="GO" id="GO:0005524">
    <property type="term" value="F:ATP binding"/>
    <property type="evidence" value="ECO:0007669"/>
    <property type="project" value="UniProtKB-KW"/>
</dbReference>
<dbReference type="GO" id="GO:0004674">
    <property type="term" value="F:protein serine/threonine kinase activity"/>
    <property type="evidence" value="ECO:0007669"/>
    <property type="project" value="UniProtKB-KW"/>
</dbReference>
<dbReference type="InterPro" id="IPR015943">
    <property type="entry name" value="WD40/YVTN_repeat-like_dom_sf"/>
</dbReference>
<keyword evidence="8" id="KW-0418">Kinase</keyword>
<dbReference type="InterPro" id="IPR045162">
    <property type="entry name" value="Vps15-like"/>
</dbReference>
<protein>
    <recommendedName>
        <fullName evidence="2">non-specific serine/threonine protein kinase</fullName>
        <ecNumber evidence="2">2.7.11.1</ecNumber>
    </recommendedName>
</protein>
<dbReference type="SUPFAM" id="SSF56112">
    <property type="entry name" value="Protein kinase-like (PK-like)"/>
    <property type="match status" value="1"/>
</dbReference>
<dbReference type="PROSITE" id="PS50294">
    <property type="entry name" value="WD_REPEATS_REGION"/>
    <property type="match status" value="2"/>
</dbReference>
<evidence type="ECO:0000256" key="7">
    <source>
        <dbReference type="ARBA" id="ARBA00022741"/>
    </source>
</evidence>